<reference evidence="3 4" key="1">
    <citation type="submission" date="2014-06" db="EMBL/GenBank/DDBJ databases">
        <authorList>
            <person name="Swart Estienne"/>
        </authorList>
    </citation>
    <scope>NUCLEOTIDE SEQUENCE [LARGE SCALE GENOMIC DNA]</scope>
    <source>
        <strain evidence="3 4">130c</strain>
    </source>
</reference>
<dbReference type="GO" id="GO:0004842">
    <property type="term" value="F:ubiquitin-protein transferase activity"/>
    <property type="evidence" value="ECO:0007669"/>
    <property type="project" value="InterPro"/>
</dbReference>
<feature type="domain" description="U-box" evidence="2">
    <location>
        <begin position="29"/>
        <end position="71"/>
    </location>
</feature>
<dbReference type="Pfam" id="PF04564">
    <property type="entry name" value="U-box"/>
    <property type="match status" value="1"/>
</dbReference>
<keyword evidence="4" id="KW-1185">Reference proteome</keyword>
<evidence type="ECO:0000256" key="1">
    <source>
        <dbReference type="SAM" id="MobiDB-lite"/>
    </source>
</evidence>
<dbReference type="EMBL" id="CCKQ01010065">
    <property type="protein sequence ID" value="CDW81567.1"/>
    <property type="molecule type" value="Genomic_DNA"/>
</dbReference>
<dbReference type="InterPro" id="IPR013083">
    <property type="entry name" value="Znf_RING/FYVE/PHD"/>
</dbReference>
<evidence type="ECO:0000313" key="3">
    <source>
        <dbReference type="EMBL" id="CDW81567.1"/>
    </source>
</evidence>
<dbReference type="InParanoid" id="A0A078AJ97"/>
<evidence type="ECO:0000259" key="2">
    <source>
        <dbReference type="Pfam" id="PF04564"/>
    </source>
</evidence>
<dbReference type="OrthoDB" id="6105938at2759"/>
<dbReference type="Gene3D" id="3.30.40.10">
    <property type="entry name" value="Zinc/RING finger domain, C3HC4 (zinc finger)"/>
    <property type="match status" value="1"/>
</dbReference>
<dbReference type="Proteomes" id="UP000039865">
    <property type="component" value="Unassembled WGS sequence"/>
</dbReference>
<evidence type="ECO:0000313" key="4">
    <source>
        <dbReference type="Proteomes" id="UP000039865"/>
    </source>
</evidence>
<name>A0A078AJ97_STYLE</name>
<dbReference type="SUPFAM" id="SSF57850">
    <property type="entry name" value="RING/U-box"/>
    <property type="match status" value="1"/>
</dbReference>
<protein>
    <submittedName>
        <fullName evidence="3">U-box domain-containing protein</fullName>
    </submittedName>
</protein>
<dbReference type="AlphaFoldDB" id="A0A078AJ97"/>
<dbReference type="GO" id="GO:0016567">
    <property type="term" value="P:protein ubiquitination"/>
    <property type="evidence" value="ECO:0007669"/>
    <property type="project" value="InterPro"/>
</dbReference>
<organism evidence="3 4">
    <name type="scientific">Stylonychia lemnae</name>
    <name type="common">Ciliate</name>
    <dbReference type="NCBI Taxonomy" id="5949"/>
    <lineage>
        <taxon>Eukaryota</taxon>
        <taxon>Sar</taxon>
        <taxon>Alveolata</taxon>
        <taxon>Ciliophora</taxon>
        <taxon>Intramacronucleata</taxon>
        <taxon>Spirotrichea</taxon>
        <taxon>Stichotrichia</taxon>
        <taxon>Sporadotrichida</taxon>
        <taxon>Oxytrichidae</taxon>
        <taxon>Stylonychinae</taxon>
        <taxon>Stylonychia</taxon>
    </lineage>
</organism>
<accession>A0A078AJ97</accession>
<sequence length="75" mass="8822">MSTAKVVILNQKANRRPNQEELENKQKKYECPILQTIFEDPVETKHGFYFERQAIIDWINQSGTCPLTREQKKGL</sequence>
<proteinExistence type="predicted"/>
<feature type="region of interest" description="Disordered" evidence="1">
    <location>
        <begin position="1"/>
        <end position="24"/>
    </location>
</feature>
<dbReference type="InterPro" id="IPR003613">
    <property type="entry name" value="Ubox_domain"/>
</dbReference>
<gene>
    <name evidence="3" type="primary">Contig17447.g18561</name>
    <name evidence="3" type="ORF">STYLEM_10586</name>
</gene>